<dbReference type="EMBL" id="JADEXQ010000103">
    <property type="protein sequence ID" value="MBE9032401.1"/>
    <property type="molecule type" value="Genomic_DNA"/>
</dbReference>
<keyword evidence="4" id="KW-1185">Reference proteome</keyword>
<dbReference type="Proteomes" id="UP000625316">
    <property type="component" value="Unassembled WGS sequence"/>
</dbReference>
<evidence type="ECO:0000256" key="2">
    <source>
        <dbReference type="SAM" id="Phobius"/>
    </source>
</evidence>
<accession>A0A928Z4A8</accession>
<feature type="transmembrane region" description="Helical" evidence="2">
    <location>
        <begin position="404"/>
        <end position="427"/>
    </location>
</feature>
<feature type="region of interest" description="Disordered" evidence="1">
    <location>
        <begin position="814"/>
        <end position="881"/>
    </location>
</feature>
<feature type="compositionally biased region" description="Pro residues" evidence="1">
    <location>
        <begin position="681"/>
        <end position="699"/>
    </location>
</feature>
<feature type="region of interest" description="Disordered" evidence="1">
    <location>
        <begin position="676"/>
        <end position="699"/>
    </location>
</feature>
<evidence type="ECO:0000256" key="1">
    <source>
        <dbReference type="SAM" id="MobiDB-lite"/>
    </source>
</evidence>
<feature type="region of interest" description="Disordered" evidence="1">
    <location>
        <begin position="1"/>
        <end position="21"/>
    </location>
</feature>
<sequence length="881" mass="98292">MRVSDFANPYQANGHSQPPVEPITMVTMPLDGQKILPGQLYRLSVTLNNAGDEDSTVKVALESQSRNLHQWCNQPEHWTRLPAPQLPQVSRRQTLIFEIAIPNDAQPQTELTCEVVLHVQRGGYLQRISQIPHTFQVMASEQLNELYEPAFTITPYTSPQQPLRIDNQTTNSGIREPIQLHLTVHNHSDRVDRYFVECVGLPSDWQFQPQYSQTQSQIGIVPQANSVGVNPGEETSITLAFTPPPIPLAGIYHPTIYLKSSNQSESSNQPERSLMSVVYFQIDEIIQIQPQLVVLQDKVSNNYPAQFIVELSNQGNHIRTLNLELDEAVSAAICRYRLAQEVVQIQPQSTASIPFVGQPKGWWRRPWWGKGKDFPFQLKVIDQYQSNPDPRILPGHLTWLPRPWWQLLLVALAGLGLIGTIIFLIWLHFLRPPTAPQILEFSAEDSRYQEANQDMVRLRWQIQNPQQIRKIKLTGLGEDGQVASGPLVYEFPNGKLPSTLQQFCQLESQYLSCNQVRSDAFAPGKYTFELEVISNDRRVKPTKLQAKPAEVISKPSPQVKLLEPVHLVYQQTLPGTKLGSKLNLPKIDEQGIKLNWTISQPQDLAFLNLIGRDQEGKQIGNLIFKFEPSEKLPIFLSKYCKIDSAKQLLLCNNFPTELKAAGTYRFELQAIARGQTTSAPPAVPTEQTPPPQLTEPIRVEPPTPRIISLKLNGKSASAKVAIPLKPRQAKPQIVQVEWRVMGAKITQVEIQPAPGLVPLSGKFDLPISQPGSTNLIIKASVPNGESVTRSVTLEAFQTPGPDPAAAIQKALSANQNGSTPKQVSRTSTSSPTQPSSKSLSGESVGGNRRNSSQLRKQSGLATEAKSPQRNRLYPVELPPQF</sequence>
<name>A0A928Z4A8_9CYAN</name>
<dbReference type="RefSeq" id="WP_264327220.1">
    <property type="nucleotide sequence ID" value="NZ_JADEXQ010000103.1"/>
</dbReference>
<evidence type="ECO:0000313" key="4">
    <source>
        <dbReference type="Proteomes" id="UP000625316"/>
    </source>
</evidence>
<gene>
    <name evidence="3" type="ORF">IQ266_21925</name>
</gene>
<feature type="compositionally biased region" description="Polar residues" evidence="1">
    <location>
        <begin position="814"/>
        <end position="823"/>
    </location>
</feature>
<evidence type="ECO:0000313" key="3">
    <source>
        <dbReference type="EMBL" id="MBE9032401.1"/>
    </source>
</evidence>
<protein>
    <submittedName>
        <fullName evidence="3">Uncharacterized protein</fullName>
    </submittedName>
</protein>
<reference evidence="3" key="1">
    <citation type="submission" date="2020-10" db="EMBL/GenBank/DDBJ databases">
        <authorList>
            <person name="Castelo-Branco R."/>
            <person name="Eusebio N."/>
            <person name="Adriana R."/>
            <person name="Vieira A."/>
            <person name="Brugerolle De Fraissinette N."/>
            <person name="Rezende De Castro R."/>
            <person name="Schneider M.P."/>
            <person name="Vasconcelos V."/>
            <person name="Leao P.N."/>
        </authorList>
    </citation>
    <scope>NUCLEOTIDE SEQUENCE</scope>
    <source>
        <strain evidence="3">LEGE 11480</strain>
    </source>
</reference>
<proteinExistence type="predicted"/>
<keyword evidence="2" id="KW-0812">Transmembrane</keyword>
<organism evidence="3 4">
    <name type="scientific">Romeriopsis navalis LEGE 11480</name>
    <dbReference type="NCBI Taxonomy" id="2777977"/>
    <lineage>
        <taxon>Bacteria</taxon>
        <taxon>Bacillati</taxon>
        <taxon>Cyanobacteriota</taxon>
        <taxon>Cyanophyceae</taxon>
        <taxon>Leptolyngbyales</taxon>
        <taxon>Leptolyngbyaceae</taxon>
        <taxon>Romeriopsis</taxon>
        <taxon>Romeriopsis navalis</taxon>
    </lineage>
</organism>
<keyword evidence="2" id="KW-1133">Transmembrane helix</keyword>
<feature type="compositionally biased region" description="Polar residues" evidence="1">
    <location>
        <begin position="848"/>
        <end position="869"/>
    </location>
</feature>
<feature type="compositionally biased region" description="Low complexity" evidence="1">
    <location>
        <begin position="824"/>
        <end position="840"/>
    </location>
</feature>
<comment type="caution">
    <text evidence="3">The sequence shown here is derived from an EMBL/GenBank/DDBJ whole genome shotgun (WGS) entry which is preliminary data.</text>
</comment>
<dbReference type="AlphaFoldDB" id="A0A928Z4A8"/>
<keyword evidence="2" id="KW-0472">Membrane</keyword>